<feature type="zinc finger region" description="CR-type" evidence="6">
    <location>
        <begin position="152"/>
        <end position="235"/>
    </location>
</feature>
<dbReference type="Gene3D" id="2.10.230.10">
    <property type="entry name" value="Heat shock protein DnaJ, cysteine-rich domain"/>
    <property type="match status" value="1"/>
</dbReference>
<evidence type="ECO:0000259" key="9">
    <source>
        <dbReference type="PROSITE" id="PS51188"/>
    </source>
</evidence>
<feature type="signal peptide" evidence="7">
    <location>
        <begin position="1"/>
        <end position="26"/>
    </location>
</feature>
<dbReference type="InterPro" id="IPR036410">
    <property type="entry name" value="HSP_DnaJ_Cys-rich_dom_sf"/>
</dbReference>
<dbReference type="InterPro" id="IPR036869">
    <property type="entry name" value="J_dom_sf"/>
</dbReference>
<dbReference type="InterPro" id="IPR018253">
    <property type="entry name" value="DnaJ_domain_CS"/>
</dbReference>
<dbReference type="PROSITE" id="PS00636">
    <property type="entry name" value="DNAJ_1"/>
    <property type="match status" value="1"/>
</dbReference>
<evidence type="ECO:0000256" key="1">
    <source>
        <dbReference type="ARBA" id="ARBA00022723"/>
    </source>
</evidence>
<dbReference type="GO" id="GO:0051082">
    <property type="term" value="F:unfolded protein binding"/>
    <property type="evidence" value="ECO:0007669"/>
    <property type="project" value="InterPro"/>
</dbReference>
<dbReference type="FunFam" id="2.60.260.20:FF:000013">
    <property type="entry name" value="DnaJ subfamily B member 11"/>
    <property type="match status" value="1"/>
</dbReference>
<dbReference type="AlphaFoldDB" id="A0A1X2IMX5"/>
<dbReference type="GO" id="GO:0009408">
    <property type="term" value="P:response to heat"/>
    <property type="evidence" value="ECO:0007669"/>
    <property type="project" value="InterPro"/>
</dbReference>
<dbReference type="STRING" id="90262.A0A1X2IMX5"/>
<dbReference type="InterPro" id="IPR044713">
    <property type="entry name" value="DNJA1/2-like"/>
</dbReference>
<dbReference type="PRINTS" id="PR00625">
    <property type="entry name" value="JDOMAIN"/>
</dbReference>
<keyword evidence="3 6" id="KW-0863">Zinc-finger</keyword>
<comment type="caution">
    <text evidence="10">The sequence shown here is derived from an EMBL/GenBank/DDBJ whole genome shotgun (WGS) entry which is preliminary data.</text>
</comment>
<gene>
    <name evidence="10" type="ORF">BCR42DRAFT_481559</name>
</gene>
<dbReference type="InterPro" id="IPR001305">
    <property type="entry name" value="HSP_DnaJ_Cys-rich_dom"/>
</dbReference>
<dbReference type="CDD" id="cd06257">
    <property type="entry name" value="DnaJ"/>
    <property type="match status" value="1"/>
</dbReference>
<evidence type="ECO:0000256" key="5">
    <source>
        <dbReference type="ARBA" id="ARBA00023186"/>
    </source>
</evidence>
<dbReference type="PANTHER" id="PTHR43888">
    <property type="entry name" value="DNAJ-LIKE-2, ISOFORM A-RELATED"/>
    <property type="match status" value="1"/>
</dbReference>
<dbReference type="Gene3D" id="1.10.287.110">
    <property type="entry name" value="DnaJ domain"/>
    <property type="match status" value="1"/>
</dbReference>
<feature type="domain" description="J" evidence="8">
    <location>
        <begin position="29"/>
        <end position="94"/>
    </location>
</feature>
<evidence type="ECO:0000256" key="3">
    <source>
        <dbReference type="ARBA" id="ARBA00022771"/>
    </source>
</evidence>
<evidence type="ECO:0000313" key="10">
    <source>
        <dbReference type="EMBL" id="ORZ19373.1"/>
    </source>
</evidence>
<feature type="domain" description="CR-type" evidence="9">
    <location>
        <begin position="152"/>
        <end position="235"/>
    </location>
</feature>
<evidence type="ECO:0000256" key="7">
    <source>
        <dbReference type="SAM" id="SignalP"/>
    </source>
</evidence>
<organism evidence="10 11">
    <name type="scientific">Absidia repens</name>
    <dbReference type="NCBI Taxonomy" id="90262"/>
    <lineage>
        <taxon>Eukaryota</taxon>
        <taxon>Fungi</taxon>
        <taxon>Fungi incertae sedis</taxon>
        <taxon>Mucoromycota</taxon>
        <taxon>Mucoromycotina</taxon>
        <taxon>Mucoromycetes</taxon>
        <taxon>Mucorales</taxon>
        <taxon>Cunninghamellaceae</taxon>
        <taxon>Absidia</taxon>
    </lineage>
</organism>
<dbReference type="CDD" id="cd10747">
    <property type="entry name" value="DnaJ_C"/>
    <property type="match status" value="1"/>
</dbReference>
<dbReference type="Gene3D" id="2.60.260.20">
    <property type="entry name" value="Urease metallochaperone UreE, N-terminal domain"/>
    <property type="match status" value="2"/>
</dbReference>
<dbReference type="InterPro" id="IPR012724">
    <property type="entry name" value="DnaJ"/>
</dbReference>
<dbReference type="InterPro" id="IPR008971">
    <property type="entry name" value="HSP40/DnaJ_pept-bd"/>
</dbReference>
<dbReference type="CDD" id="cd10719">
    <property type="entry name" value="DnaJ_zf"/>
    <property type="match status" value="1"/>
</dbReference>
<dbReference type="SUPFAM" id="SSF49493">
    <property type="entry name" value="HSP40/DnaJ peptide-binding domain"/>
    <property type="match status" value="2"/>
</dbReference>
<dbReference type="GO" id="GO:0030544">
    <property type="term" value="F:Hsp70 protein binding"/>
    <property type="evidence" value="ECO:0007669"/>
    <property type="project" value="InterPro"/>
</dbReference>
<dbReference type="SUPFAM" id="SSF57938">
    <property type="entry name" value="DnaJ/Hsp40 cysteine-rich domain"/>
    <property type="match status" value="1"/>
</dbReference>
<dbReference type="EMBL" id="MCGE01000007">
    <property type="protein sequence ID" value="ORZ19373.1"/>
    <property type="molecule type" value="Genomic_DNA"/>
</dbReference>
<dbReference type="OrthoDB" id="550424at2759"/>
<dbReference type="InterPro" id="IPR001623">
    <property type="entry name" value="DnaJ_domain"/>
</dbReference>
<keyword evidence="4 6" id="KW-0862">Zinc</keyword>
<dbReference type="Pfam" id="PF00226">
    <property type="entry name" value="DnaJ"/>
    <property type="match status" value="1"/>
</dbReference>
<keyword evidence="2" id="KW-0677">Repeat</keyword>
<accession>A0A1X2IMX5</accession>
<evidence type="ECO:0000256" key="2">
    <source>
        <dbReference type="ARBA" id="ARBA00022737"/>
    </source>
</evidence>
<dbReference type="SUPFAM" id="SSF46565">
    <property type="entry name" value="Chaperone J-domain"/>
    <property type="match status" value="1"/>
</dbReference>
<dbReference type="PROSITE" id="PS50076">
    <property type="entry name" value="DNAJ_2"/>
    <property type="match status" value="1"/>
</dbReference>
<dbReference type="HAMAP" id="MF_01152">
    <property type="entry name" value="DnaJ"/>
    <property type="match status" value="1"/>
</dbReference>
<sequence length="382" mass="43001">MRFHSSGLWLAIFLMVTCICMTIVEAGKDYYKILDVPRDAPKSQIKKHYKKLSRVYHPDKNRDNKQAEAKFMEISDAYSVLVDDEQRSIYDRYGEEGLKQHNNGGGQPFQNPFDMFSQFFGGGFGGHGRQQEKRGPNLNIELEVTLEDLYNGATVELDLSKQVVCDHCHGTGARRSEDIVGCSGCQGQGVKVKRMQIAPGMVQQFQQTCDQCDGKGKVIKHACPACSGKKLRRGNEQYSLTVEKGMDNGQTIVMEQEGDEYPDTIPGDVIFTVATIPHVLYERQGNNLYTKQQITLVEALSGFEKSMLMLDGSSYVKLQRTGVTQYGYVQKIQGAGMPIFESYLQYGDLFVEYIVLFPDHVDDNVIDVLKKGTQFPPNHQEL</sequence>
<name>A0A1X2IMX5_9FUNG</name>
<evidence type="ECO:0000313" key="11">
    <source>
        <dbReference type="Proteomes" id="UP000193560"/>
    </source>
</evidence>
<dbReference type="GO" id="GO:0008270">
    <property type="term" value="F:zinc ion binding"/>
    <property type="evidence" value="ECO:0007669"/>
    <property type="project" value="UniProtKB-KW"/>
</dbReference>
<reference evidence="10 11" key="1">
    <citation type="submission" date="2016-07" db="EMBL/GenBank/DDBJ databases">
        <title>Pervasive Adenine N6-methylation of Active Genes in Fungi.</title>
        <authorList>
            <consortium name="DOE Joint Genome Institute"/>
            <person name="Mondo S.J."/>
            <person name="Dannebaum R.O."/>
            <person name="Kuo R.C."/>
            <person name="Labutti K."/>
            <person name="Haridas S."/>
            <person name="Kuo A."/>
            <person name="Salamov A."/>
            <person name="Ahrendt S.R."/>
            <person name="Lipzen A."/>
            <person name="Sullivan W."/>
            <person name="Andreopoulos W.B."/>
            <person name="Clum A."/>
            <person name="Lindquist E."/>
            <person name="Daum C."/>
            <person name="Ramamoorthy G.K."/>
            <person name="Gryganskyi A."/>
            <person name="Culley D."/>
            <person name="Magnuson J.K."/>
            <person name="James T.Y."/>
            <person name="O'Malley M.A."/>
            <person name="Stajich J.E."/>
            <person name="Spatafora J.W."/>
            <person name="Visel A."/>
            <person name="Grigoriev I.V."/>
        </authorList>
    </citation>
    <scope>NUCLEOTIDE SEQUENCE [LARGE SCALE GENOMIC DNA]</scope>
    <source>
        <strain evidence="10 11">NRRL 1336</strain>
    </source>
</reference>
<keyword evidence="7" id="KW-0732">Signal</keyword>
<evidence type="ECO:0000259" key="8">
    <source>
        <dbReference type="PROSITE" id="PS50076"/>
    </source>
</evidence>
<keyword evidence="5" id="KW-0143">Chaperone</keyword>
<dbReference type="Proteomes" id="UP000193560">
    <property type="component" value="Unassembled WGS sequence"/>
</dbReference>
<dbReference type="Pfam" id="PF01556">
    <property type="entry name" value="DnaJ_C"/>
    <property type="match status" value="1"/>
</dbReference>
<feature type="chain" id="PRO_5012078041" evidence="7">
    <location>
        <begin position="27"/>
        <end position="382"/>
    </location>
</feature>
<dbReference type="FunFam" id="2.10.230.10:FF:000002">
    <property type="entry name" value="Molecular chaperone DnaJ"/>
    <property type="match status" value="1"/>
</dbReference>
<dbReference type="SMART" id="SM00271">
    <property type="entry name" value="DnaJ"/>
    <property type="match status" value="1"/>
</dbReference>
<dbReference type="Pfam" id="PF00684">
    <property type="entry name" value="DnaJ_CXXCXGXG"/>
    <property type="match status" value="1"/>
</dbReference>
<dbReference type="InterPro" id="IPR002939">
    <property type="entry name" value="DnaJ_C"/>
</dbReference>
<protein>
    <submittedName>
        <fullName evidence="10">Uncharacterized protein</fullName>
    </submittedName>
</protein>
<dbReference type="PROSITE" id="PS51188">
    <property type="entry name" value="ZF_CR"/>
    <property type="match status" value="1"/>
</dbReference>
<evidence type="ECO:0000256" key="6">
    <source>
        <dbReference type="PROSITE-ProRule" id="PRU00546"/>
    </source>
</evidence>
<dbReference type="GO" id="GO:0005524">
    <property type="term" value="F:ATP binding"/>
    <property type="evidence" value="ECO:0007669"/>
    <property type="project" value="InterPro"/>
</dbReference>
<proteinExistence type="inferred from homology"/>
<evidence type="ECO:0000256" key="4">
    <source>
        <dbReference type="ARBA" id="ARBA00022833"/>
    </source>
</evidence>
<dbReference type="GO" id="GO:0006457">
    <property type="term" value="P:protein folding"/>
    <property type="evidence" value="ECO:0007669"/>
    <property type="project" value="InterPro"/>
</dbReference>
<keyword evidence="11" id="KW-1185">Reference proteome</keyword>
<keyword evidence="1 6" id="KW-0479">Metal-binding</keyword>